<accession>A0A5C5B8C5</accession>
<dbReference type="GO" id="GO:0005524">
    <property type="term" value="F:ATP binding"/>
    <property type="evidence" value="ECO:0007669"/>
    <property type="project" value="UniProtKB-KW"/>
</dbReference>
<proteinExistence type="predicted"/>
<reference evidence="1 2" key="1">
    <citation type="submission" date="2019-06" db="EMBL/GenBank/DDBJ databases">
        <title>Draft genome sequence of Miniimonas arenae KCTC 19750T isolated from sea sand.</title>
        <authorList>
            <person name="Park S.-J."/>
        </authorList>
    </citation>
    <scope>NUCLEOTIDE SEQUENCE [LARGE SCALE GENOMIC DNA]</scope>
    <source>
        <strain evidence="1 2">KCTC 19750</strain>
    </source>
</reference>
<evidence type="ECO:0000313" key="1">
    <source>
        <dbReference type="EMBL" id="TNU73160.1"/>
    </source>
</evidence>
<keyword evidence="1" id="KW-0067">ATP-binding</keyword>
<dbReference type="Proteomes" id="UP000313849">
    <property type="component" value="Unassembled WGS sequence"/>
</dbReference>
<dbReference type="EMBL" id="VENP01000061">
    <property type="protein sequence ID" value="TNU73160.1"/>
    <property type="molecule type" value="Genomic_DNA"/>
</dbReference>
<protein>
    <submittedName>
        <fullName evidence="1">ATP-binding protein</fullName>
    </submittedName>
</protein>
<name>A0A5C5B8C5_9MICO</name>
<dbReference type="AlphaFoldDB" id="A0A5C5B8C5"/>
<dbReference type="InterPro" id="IPR027417">
    <property type="entry name" value="P-loop_NTPase"/>
</dbReference>
<dbReference type="Gene3D" id="3.40.50.300">
    <property type="entry name" value="P-loop containing nucleotide triphosphate hydrolases"/>
    <property type="match status" value="1"/>
</dbReference>
<keyword evidence="2" id="KW-1185">Reference proteome</keyword>
<sequence length="178" mass="19360">MAQRLGVPVVRLDDFYLDGDHPGLPRRHGIVDWDVPQTWDAQAACDALLTACRTDRLVLPVYDIPTSRRTGTETVDVTGAPALVAEGIFAAEIVEPLRAAGVLLGAYYLQQSRFTTALRRFARDVGEARKPLGALVRRGVALTRAEPALVRSWRARGLAPLPRENAEDALIALLARGA</sequence>
<evidence type="ECO:0000313" key="2">
    <source>
        <dbReference type="Proteomes" id="UP000313849"/>
    </source>
</evidence>
<gene>
    <name evidence="1" type="ORF">FH969_12925</name>
</gene>
<dbReference type="OrthoDB" id="3691767at2"/>
<comment type="caution">
    <text evidence="1">The sequence shown here is derived from an EMBL/GenBank/DDBJ whole genome shotgun (WGS) entry which is preliminary data.</text>
</comment>
<keyword evidence="1" id="KW-0547">Nucleotide-binding</keyword>
<organism evidence="1 2">
    <name type="scientific">Miniimonas arenae</name>
    <dbReference type="NCBI Taxonomy" id="676201"/>
    <lineage>
        <taxon>Bacteria</taxon>
        <taxon>Bacillati</taxon>
        <taxon>Actinomycetota</taxon>
        <taxon>Actinomycetes</taxon>
        <taxon>Micrococcales</taxon>
        <taxon>Beutenbergiaceae</taxon>
        <taxon>Miniimonas</taxon>
    </lineage>
</organism>